<comment type="caution">
    <text evidence="1">The sequence shown here is derived from an EMBL/GenBank/DDBJ whole genome shotgun (WGS) entry which is preliminary data.</text>
</comment>
<evidence type="ECO:0000313" key="1">
    <source>
        <dbReference type="EMBL" id="MEA5480577.1"/>
    </source>
</evidence>
<gene>
    <name evidence="1" type="ORF">VB774_23320</name>
</gene>
<proteinExistence type="predicted"/>
<organism evidence="1 2">
    <name type="scientific">Pseudanabaena galeata UHCC 0370</name>
    <dbReference type="NCBI Taxonomy" id="3110310"/>
    <lineage>
        <taxon>Bacteria</taxon>
        <taxon>Bacillati</taxon>
        <taxon>Cyanobacteriota</taxon>
        <taxon>Cyanophyceae</taxon>
        <taxon>Pseudanabaenales</taxon>
        <taxon>Pseudanabaenaceae</taxon>
        <taxon>Pseudanabaena</taxon>
    </lineage>
</organism>
<keyword evidence="2" id="KW-1185">Reference proteome</keyword>
<evidence type="ECO:0000313" key="2">
    <source>
        <dbReference type="Proteomes" id="UP001301388"/>
    </source>
</evidence>
<sequence>MPTLLERDTNPIEKKVRKAKVMILNSLNQVRSIVINTVVGTEQAIIFLGKTFVVDKAYNSLNDAIAGCRRDLDLGMAVLIAPNANQFSVWVSIPNELILQSA</sequence>
<reference evidence="1 2" key="1">
    <citation type="submission" date="2023-12" db="EMBL/GenBank/DDBJ databases">
        <title>Baltic Sea Cyanobacteria.</title>
        <authorList>
            <person name="Delbaje E."/>
            <person name="Fewer D.P."/>
            <person name="Shishido T.K."/>
        </authorList>
    </citation>
    <scope>NUCLEOTIDE SEQUENCE [LARGE SCALE GENOMIC DNA]</scope>
    <source>
        <strain evidence="1 2">UHCC 0370</strain>
    </source>
</reference>
<dbReference type="EMBL" id="JAYGIE010000134">
    <property type="protein sequence ID" value="MEA5480577.1"/>
    <property type="molecule type" value="Genomic_DNA"/>
</dbReference>
<protein>
    <submittedName>
        <fullName evidence="1">Uncharacterized protein</fullName>
    </submittedName>
</protein>
<dbReference type="Proteomes" id="UP001301388">
    <property type="component" value="Unassembled WGS sequence"/>
</dbReference>
<dbReference type="RefSeq" id="WP_323263542.1">
    <property type="nucleotide sequence ID" value="NZ_JAYGIE010000134.1"/>
</dbReference>
<name>A0ABU5TQG3_9CYAN</name>
<accession>A0ABU5TQG3</accession>